<name>A0A0J9CHB3_9FIRM</name>
<dbReference type="Proteomes" id="UP000037392">
    <property type="component" value="Unassembled WGS sequence"/>
</dbReference>
<proteinExistence type="predicted"/>
<reference evidence="1 2" key="1">
    <citation type="submission" date="2011-04" db="EMBL/GenBank/DDBJ databases">
        <title>The Genome Sequence of Clostridium citroniae WAL-19142.</title>
        <authorList>
            <consortium name="The Broad Institute Genome Sequencing Platform"/>
            <person name="Earl A."/>
            <person name="Ward D."/>
            <person name="Feldgarden M."/>
            <person name="Gevers D."/>
            <person name="Warren Y.A."/>
            <person name="Tyrrell K.L."/>
            <person name="Citron D.M."/>
            <person name="Goldstein E.J."/>
            <person name="Daigneault M."/>
            <person name="Allen-Vercoe E."/>
            <person name="Young S.K."/>
            <person name="Zeng Q."/>
            <person name="Gargeya S."/>
            <person name="Fitzgerald M."/>
            <person name="Haas B."/>
            <person name="Abouelleil A."/>
            <person name="Alvarado L."/>
            <person name="Arachchi H.M."/>
            <person name="Berlin A."/>
            <person name="Brown A."/>
            <person name="Chapman S.B."/>
            <person name="Chen Z."/>
            <person name="Dunbar C."/>
            <person name="Freedman E."/>
            <person name="Gearin G."/>
            <person name="Gellesch M."/>
            <person name="Goldberg J."/>
            <person name="Griggs A."/>
            <person name="Gujja S."/>
            <person name="Heilman E.R."/>
            <person name="Heiman D."/>
            <person name="Howarth C."/>
            <person name="Larson L."/>
            <person name="Lui A."/>
            <person name="MacDonald P.J."/>
            <person name="Mehta T."/>
            <person name="Montmayeur A."/>
            <person name="Murphy C."/>
            <person name="Neiman D."/>
            <person name="Pearson M."/>
            <person name="Priest M."/>
            <person name="Roberts A."/>
            <person name="Saif S."/>
            <person name="Shea T."/>
            <person name="Shenoy N."/>
            <person name="Sisk P."/>
            <person name="Stolte C."/>
            <person name="Sykes S."/>
            <person name="White J."/>
            <person name="Yandava C."/>
            <person name="Wortman J."/>
            <person name="Nusbaum C."/>
            <person name="Birren B."/>
        </authorList>
    </citation>
    <scope>NUCLEOTIDE SEQUENCE [LARGE SCALE GENOMIC DNA]</scope>
    <source>
        <strain evidence="1 2">WAL-19142</strain>
    </source>
</reference>
<evidence type="ECO:0000313" key="2">
    <source>
        <dbReference type="Proteomes" id="UP000037392"/>
    </source>
</evidence>
<dbReference type="GeneID" id="93166555"/>
<dbReference type="OrthoDB" id="1761263at2"/>
<accession>A0A0J9CHB3</accession>
<dbReference type="Gene3D" id="3.90.70.10">
    <property type="entry name" value="Cysteine proteinases"/>
    <property type="match status" value="1"/>
</dbReference>
<sequence length="826" mass="93834">MKRTLQKVGILFLIFITAIIVYFVSARNTMEKEYTVYTSMDEPELPVIYTELNGKEINCLHGYMQEMGNQAARESISVLPENRGMNIRIAEYGNTITGISYEVRNLSMDRLIERTELSQWESSGGSTEATLPIQNLLIRNEPYFLTLTVNTSEKTIHYYTRIMWPDNTYADDMVTLAEEFTRKSLDYNQARDLVSYLETSDTEDNSSLGHVTIRASFNHLTWDGMDVEMVGEPQITLQEFDGIMGQVRVRYTVSLEESGHTPVLIDTEDNFTMKWNEQRIYLMNYERNANEIFEGSAEAFSGKKILLGITNDTMVRAAKSTNSQYLAFKTGGDLWCYDQKENQMVRVFTFDSSQDDGVRSNYNKHDVKILSVQDNGTVDFLVYGYMNRGKYEGRMGIVFYSYDWAQDTVNEKFYLPATESFEKIREDVNNLSYLSANNMMYLMVEGSVYGIDLKSNESLVVAQGLTEGSFAVSGDGSRVAWQEGSKLYESDKVHVMDFNTAQKQEIVGAQGDYVRVLGFVGNDLIYGLSNSRDSWIVNGRRKGSPMYAMYIVDNQMQVESEYRKDGIYIADVVAEEGRIHLKRLVRLGENQYMYQDQDTIVCNQKVDQDVMAGIGYFASKEKGRVYFVQADHDTNADKVKTSAPKAFSYEYTSTLDVSTASAVQADSDMVFYAYGGGHYIGASRNFSTAVSMAYGQMGFVTDGNQHIVWDRINRRNIRTIKSPVDEARKVTKYLDSFTGSNMYEDGLILIDADGCSLSQVLYYIDKGIPVIAYVETGQYVLLSGYDQYNVTIYDPQTQETRKMGLGDATEYFNNLQNDFLCALSVN</sequence>
<evidence type="ECO:0000313" key="1">
    <source>
        <dbReference type="EMBL" id="KMW24004.1"/>
    </source>
</evidence>
<gene>
    <name evidence="1" type="ORF">HMPREF9470_00816</name>
</gene>
<protein>
    <recommendedName>
        <fullName evidence="3">Peptidase C39-like domain-containing protein</fullName>
    </recommendedName>
</protein>
<organism evidence="1 2">
    <name type="scientific">[Clostridium] citroniae WAL-19142</name>
    <dbReference type="NCBI Taxonomy" id="742734"/>
    <lineage>
        <taxon>Bacteria</taxon>
        <taxon>Bacillati</taxon>
        <taxon>Bacillota</taxon>
        <taxon>Clostridia</taxon>
        <taxon>Lachnospirales</taxon>
        <taxon>Lachnospiraceae</taxon>
        <taxon>Enterocloster</taxon>
    </lineage>
</organism>
<dbReference type="EMBL" id="ADLK01000003">
    <property type="protein sequence ID" value="KMW24004.1"/>
    <property type="molecule type" value="Genomic_DNA"/>
</dbReference>
<comment type="caution">
    <text evidence="1">The sequence shown here is derived from an EMBL/GenBank/DDBJ whole genome shotgun (WGS) entry which is preliminary data.</text>
</comment>
<dbReference type="PATRIC" id="fig|742734.4.peg.867"/>
<dbReference type="RefSeq" id="WP_007862592.1">
    <property type="nucleotide sequence ID" value="NZ_KQ235875.1"/>
</dbReference>
<dbReference type="AlphaFoldDB" id="A0A0J9CHB3"/>
<evidence type="ECO:0008006" key="3">
    <source>
        <dbReference type="Google" id="ProtNLM"/>
    </source>
</evidence>
<dbReference type="SUPFAM" id="SSF82171">
    <property type="entry name" value="DPP6 N-terminal domain-like"/>
    <property type="match status" value="1"/>
</dbReference>